<organism evidence="4 5">
    <name type="scientific">Spirodela intermedia</name>
    <name type="common">Intermediate duckweed</name>
    <dbReference type="NCBI Taxonomy" id="51605"/>
    <lineage>
        <taxon>Eukaryota</taxon>
        <taxon>Viridiplantae</taxon>
        <taxon>Streptophyta</taxon>
        <taxon>Embryophyta</taxon>
        <taxon>Tracheophyta</taxon>
        <taxon>Spermatophyta</taxon>
        <taxon>Magnoliopsida</taxon>
        <taxon>Liliopsida</taxon>
        <taxon>Araceae</taxon>
        <taxon>Lemnoideae</taxon>
        <taxon>Spirodela</taxon>
    </lineage>
</organism>
<keyword evidence="1" id="KW-0863">Zinc-finger</keyword>
<sequence length="195" mass="20891">MRCHPNRSWRGIEPPPYVRRRTSPHLPADLPPRDDQPAEAELEAAYCLILLTGQQADGGTGHDLPPPSAIKVFKCSSCDKVFDSPHGLGGHRAGHARATRDVATRKRKAHASEQLHSCGFCSMSFPSGQALGGHVLIHCEEECRPERAASEPGAESSSTAGNGGCGFDLNLPAPEEMIQGEFFPPDFGIDDGSLL</sequence>
<dbReference type="PROSITE" id="PS00028">
    <property type="entry name" value="ZINC_FINGER_C2H2_1"/>
    <property type="match status" value="2"/>
</dbReference>
<evidence type="ECO:0000313" key="4">
    <source>
        <dbReference type="EMBL" id="CAA7391253.1"/>
    </source>
</evidence>
<keyword evidence="5" id="KW-1185">Reference proteome</keyword>
<feature type="domain" description="C2H2-type" evidence="3">
    <location>
        <begin position="73"/>
        <end position="100"/>
    </location>
</feature>
<dbReference type="OrthoDB" id="6077919at2759"/>
<gene>
    <name evidence="4" type="ORF">SI8410_02002593</name>
</gene>
<dbReference type="SUPFAM" id="SSF57667">
    <property type="entry name" value="beta-beta-alpha zinc fingers"/>
    <property type="match status" value="1"/>
</dbReference>
<dbReference type="InterPro" id="IPR036236">
    <property type="entry name" value="Znf_C2H2_sf"/>
</dbReference>
<name>A0A7I8K2P6_SPIIN</name>
<proteinExistence type="predicted"/>
<dbReference type="Proteomes" id="UP000663760">
    <property type="component" value="Chromosome 2"/>
</dbReference>
<keyword evidence="1" id="KW-0479">Metal-binding</keyword>
<dbReference type="PANTHER" id="PTHR47591:SF1">
    <property type="entry name" value="ZINC FINGER PROTEIN ZAT2-RELATED"/>
    <property type="match status" value="1"/>
</dbReference>
<evidence type="ECO:0000256" key="1">
    <source>
        <dbReference type="PROSITE-ProRule" id="PRU00042"/>
    </source>
</evidence>
<evidence type="ECO:0000313" key="5">
    <source>
        <dbReference type="Proteomes" id="UP000663760"/>
    </source>
</evidence>
<dbReference type="PANTHER" id="PTHR47591">
    <property type="entry name" value="ZINC FINGER PROTEIN ZAT2-RELATED"/>
    <property type="match status" value="1"/>
</dbReference>
<evidence type="ECO:0000259" key="3">
    <source>
        <dbReference type="PROSITE" id="PS50157"/>
    </source>
</evidence>
<dbReference type="SMART" id="SM00355">
    <property type="entry name" value="ZnF_C2H2"/>
    <property type="match status" value="2"/>
</dbReference>
<reference evidence="4" key="1">
    <citation type="submission" date="2020-02" db="EMBL/GenBank/DDBJ databases">
        <authorList>
            <person name="Scholz U."/>
            <person name="Mascher M."/>
            <person name="Fiebig A."/>
        </authorList>
    </citation>
    <scope>NUCLEOTIDE SEQUENCE</scope>
</reference>
<dbReference type="PROSITE" id="PS50157">
    <property type="entry name" value="ZINC_FINGER_C2H2_2"/>
    <property type="match status" value="1"/>
</dbReference>
<dbReference type="EMBL" id="LR746265">
    <property type="protein sequence ID" value="CAA7391253.1"/>
    <property type="molecule type" value="Genomic_DNA"/>
</dbReference>
<dbReference type="Gene3D" id="3.30.160.60">
    <property type="entry name" value="Classic Zinc Finger"/>
    <property type="match status" value="1"/>
</dbReference>
<dbReference type="GO" id="GO:0008270">
    <property type="term" value="F:zinc ion binding"/>
    <property type="evidence" value="ECO:0007669"/>
    <property type="project" value="UniProtKB-KW"/>
</dbReference>
<accession>A0A7I8K2P6</accession>
<feature type="region of interest" description="Disordered" evidence="2">
    <location>
        <begin position="1"/>
        <end position="35"/>
    </location>
</feature>
<protein>
    <recommendedName>
        <fullName evidence="3">C2H2-type domain-containing protein</fullName>
    </recommendedName>
</protein>
<evidence type="ECO:0000256" key="2">
    <source>
        <dbReference type="SAM" id="MobiDB-lite"/>
    </source>
</evidence>
<dbReference type="AlphaFoldDB" id="A0A7I8K2P6"/>
<dbReference type="InterPro" id="IPR013087">
    <property type="entry name" value="Znf_C2H2_type"/>
</dbReference>
<dbReference type="Pfam" id="PF13912">
    <property type="entry name" value="zf-C2H2_6"/>
    <property type="match status" value="2"/>
</dbReference>
<keyword evidence="1" id="KW-0862">Zinc</keyword>